<dbReference type="PANTHER" id="PTHR30055:SF234">
    <property type="entry name" value="HTH-TYPE TRANSCRIPTIONAL REGULATOR BETI"/>
    <property type="match status" value="1"/>
</dbReference>
<dbReference type="SUPFAM" id="SSF46689">
    <property type="entry name" value="Homeodomain-like"/>
    <property type="match status" value="1"/>
</dbReference>
<dbReference type="InterPro" id="IPR023772">
    <property type="entry name" value="DNA-bd_HTH_TetR-type_CS"/>
</dbReference>
<dbReference type="GO" id="GO:0000976">
    <property type="term" value="F:transcription cis-regulatory region binding"/>
    <property type="evidence" value="ECO:0007669"/>
    <property type="project" value="TreeGrafter"/>
</dbReference>
<feature type="domain" description="HTH tetR-type" evidence="5">
    <location>
        <begin position="19"/>
        <end position="78"/>
    </location>
</feature>
<dbReference type="SUPFAM" id="SSF48498">
    <property type="entry name" value="Tetracyclin repressor-like, C-terminal domain"/>
    <property type="match status" value="1"/>
</dbReference>
<evidence type="ECO:0000256" key="2">
    <source>
        <dbReference type="ARBA" id="ARBA00023125"/>
    </source>
</evidence>
<reference evidence="7 8" key="1">
    <citation type="submission" date="2020-08" db="EMBL/GenBank/DDBJ databases">
        <title>Sequencing the genomes of 1000 actinobacteria strains.</title>
        <authorList>
            <person name="Klenk H.-P."/>
        </authorList>
    </citation>
    <scope>NUCLEOTIDE SEQUENCE [LARGE SCALE GENOMIC DNA]</scope>
    <source>
        <strain evidence="7 8">DSM 43150</strain>
    </source>
</reference>
<dbReference type="Pfam" id="PF00440">
    <property type="entry name" value="TetR_N"/>
    <property type="match status" value="1"/>
</dbReference>
<dbReference type="InterPro" id="IPR050109">
    <property type="entry name" value="HTH-type_TetR-like_transc_reg"/>
</dbReference>
<gene>
    <name evidence="6" type="ORF">Alo02nite_32640</name>
    <name evidence="7" type="ORF">BJ964_003586</name>
</gene>
<dbReference type="PROSITE" id="PS50977">
    <property type="entry name" value="HTH_TETR_2"/>
    <property type="match status" value="1"/>
</dbReference>
<dbReference type="RefSeq" id="WP_229807325.1">
    <property type="nucleotide sequence ID" value="NZ_BOMP01000045.1"/>
</dbReference>
<comment type="caution">
    <text evidence="7">The sequence shown here is derived from an EMBL/GenBank/DDBJ whole genome shotgun (WGS) entry which is preliminary data.</text>
</comment>
<protein>
    <submittedName>
        <fullName evidence="7">AcrR family transcriptional regulator</fullName>
    </submittedName>
    <submittedName>
        <fullName evidence="6">TetR family transcriptional regulator</fullName>
    </submittedName>
</protein>
<evidence type="ECO:0000259" key="5">
    <source>
        <dbReference type="PROSITE" id="PS50977"/>
    </source>
</evidence>
<organism evidence="7 8">
    <name type="scientific">Actinoplanes lobatus</name>
    <dbReference type="NCBI Taxonomy" id="113568"/>
    <lineage>
        <taxon>Bacteria</taxon>
        <taxon>Bacillati</taxon>
        <taxon>Actinomycetota</taxon>
        <taxon>Actinomycetes</taxon>
        <taxon>Micromonosporales</taxon>
        <taxon>Micromonosporaceae</taxon>
        <taxon>Actinoplanes</taxon>
    </lineage>
</organism>
<evidence type="ECO:0000313" key="8">
    <source>
        <dbReference type="Proteomes" id="UP000590511"/>
    </source>
</evidence>
<dbReference type="AlphaFoldDB" id="A0A7W7HF72"/>
<dbReference type="InterPro" id="IPR009057">
    <property type="entry name" value="Homeodomain-like_sf"/>
</dbReference>
<dbReference type="GO" id="GO:0003700">
    <property type="term" value="F:DNA-binding transcription factor activity"/>
    <property type="evidence" value="ECO:0007669"/>
    <property type="project" value="TreeGrafter"/>
</dbReference>
<dbReference type="EMBL" id="BOMP01000045">
    <property type="protein sequence ID" value="GIE40366.1"/>
    <property type="molecule type" value="Genomic_DNA"/>
</dbReference>
<name>A0A7W7HF72_9ACTN</name>
<dbReference type="InterPro" id="IPR001647">
    <property type="entry name" value="HTH_TetR"/>
</dbReference>
<dbReference type="Proteomes" id="UP000631312">
    <property type="component" value="Unassembled WGS sequence"/>
</dbReference>
<dbReference type="PRINTS" id="PR00455">
    <property type="entry name" value="HTHTETR"/>
</dbReference>
<keyword evidence="2 4" id="KW-0238">DNA-binding</keyword>
<evidence type="ECO:0000256" key="3">
    <source>
        <dbReference type="ARBA" id="ARBA00023163"/>
    </source>
</evidence>
<reference evidence="6 9" key="2">
    <citation type="submission" date="2021-01" db="EMBL/GenBank/DDBJ databases">
        <title>Whole genome shotgun sequence of Actinoplanes lobatus NBRC 12513.</title>
        <authorList>
            <person name="Komaki H."/>
            <person name="Tamura T."/>
        </authorList>
    </citation>
    <scope>NUCLEOTIDE SEQUENCE [LARGE SCALE GENOMIC DNA]</scope>
    <source>
        <strain evidence="6 9">NBRC 12513</strain>
    </source>
</reference>
<keyword evidence="1" id="KW-0805">Transcription regulation</keyword>
<dbReference type="EMBL" id="JACHNC010000001">
    <property type="protein sequence ID" value="MBB4749425.1"/>
    <property type="molecule type" value="Genomic_DNA"/>
</dbReference>
<evidence type="ECO:0000313" key="7">
    <source>
        <dbReference type="EMBL" id="MBB4749425.1"/>
    </source>
</evidence>
<dbReference type="PANTHER" id="PTHR30055">
    <property type="entry name" value="HTH-TYPE TRANSCRIPTIONAL REGULATOR RUTR"/>
    <property type="match status" value="1"/>
</dbReference>
<dbReference type="Pfam" id="PF21597">
    <property type="entry name" value="TetR_C_43"/>
    <property type="match status" value="1"/>
</dbReference>
<keyword evidence="3" id="KW-0804">Transcription</keyword>
<evidence type="ECO:0000256" key="4">
    <source>
        <dbReference type="PROSITE-ProRule" id="PRU00335"/>
    </source>
</evidence>
<evidence type="ECO:0000313" key="6">
    <source>
        <dbReference type="EMBL" id="GIE40366.1"/>
    </source>
</evidence>
<dbReference type="PROSITE" id="PS01081">
    <property type="entry name" value="HTH_TETR_1"/>
    <property type="match status" value="1"/>
</dbReference>
<dbReference type="InterPro" id="IPR049445">
    <property type="entry name" value="TetR_SbtR-like_C"/>
</dbReference>
<evidence type="ECO:0000313" key="9">
    <source>
        <dbReference type="Proteomes" id="UP000631312"/>
    </source>
</evidence>
<accession>A0A7W7HF72</accession>
<keyword evidence="9" id="KW-1185">Reference proteome</keyword>
<proteinExistence type="predicted"/>
<evidence type="ECO:0000256" key="1">
    <source>
        <dbReference type="ARBA" id="ARBA00023015"/>
    </source>
</evidence>
<dbReference type="InterPro" id="IPR036271">
    <property type="entry name" value="Tet_transcr_reg_TetR-rel_C_sf"/>
</dbReference>
<dbReference type="Gene3D" id="1.10.357.10">
    <property type="entry name" value="Tetracycline Repressor, domain 2"/>
    <property type="match status" value="1"/>
</dbReference>
<sequence>MEEVSSRQTEGPPLRADAQRNRIRILVAADEVFTENGPGASTEEVARRAGVAIGTVFRHFPTKGDLLGAIMKRLLVELIESAGQRGGGEGLFEFFTELTAQASYKRTVVGLLESGGTAVRLPEAVGHLTEAVGGLLSEAQAAGTVSPDVALPEVMALLVSVTHGAVHGGWDAELRERTLAVVFAGLRPR</sequence>
<dbReference type="Proteomes" id="UP000590511">
    <property type="component" value="Unassembled WGS sequence"/>
</dbReference>
<feature type="DNA-binding region" description="H-T-H motif" evidence="4">
    <location>
        <begin position="41"/>
        <end position="60"/>
    </location>
</feature>